<organism evidence="2 3">
    <name type="scientific">Nonomuraea dietziae</name>
    <dbReference type="NCBI Taxonomy" id="65515"/>
    <lineage>
        <taxon>Bacteria</taxon>
        <taxon>Bacillati</taxon>
        <taxon>Actinomycetota</taxon>
        <taxon>Actinomycetes</taxon>
        <taxon>Streptosporangiales</taxon>
        <taxon>Streptosporangiaceae</taxon>
        <taxon>Nonomuraea</taxon>
    </lineage>
</organism>
<evidence type="ECO:0000256" key="1">
    <source>
        <dbReference type="SAM" id="MobiDB-lite"/>
    </source>
</evidence>
<comment type="caution">
    <text evidence="2">The sequence shown here is derived from an EMBL/GenBank/DDBJ whole genome shotgun (WGS) entry which is preliminary data.</text>
</comment>
<feature type="region of interest" description="Disordered" evidence="1">
    <location>
        <begin position="60"/>
        <end position="82"/>
    </location>
</feature>
<keyword evidence="3" id="KW-1185">Reference proteome</keyword>
<evidence type="ECO:0000313" key="2">
    <source>
        <dbReference type="EMBL" id="MBB3732477.1"/>
    </source>
</evidence>
<dbReference type="EMBL" id="JACIBV010000001">
    <property type="protein sequence ID" value="MBB3732477.1"/>
    <property type="molecule type" value="Genomic_DNA"/>
</dbReference>
<evidence type="ECO:0008006" key="4">
    <source>
        <dbReference type="Google" id="ProtNLM"/>
    </source>
</evidence>
<dbReference type="SUPFAM" id="SSF160631">
    <property type="entry name" value="SMI1/KNR4-like"/>
    <property type="match status" value="1"/>
</dbReference>
<name>A0A7W5V8B9_9ACTN</name>
<sequence length="82" mass="8770">MTTIDDLVALVPPPTEPVDARGDWHEVEAALGLALPTDFKALIERYGLGQFVDHITPLTPFGAHGPADRARSGTARQRAALP</sequence>
<dbReference type="RefSeq" id="WP_221241442.1">
    <property type="nucleotide sequence ID" value="NZ_JACIBV010000001.1"/>
</dbReference>
<dbReference type="AlphaFoldDB" id="A0A7W5V8B9"/>
<dbReference type="GeneID" id="95396048"/>
<evidence type="ECO:0000313" key="3">
    <source>
        <dbReference type="Proteomes" id="UP000579945"/>
    </source>
</evidence>
<protein>
    <recommendedName>
        <fullName evidence="4">Knr4/Smi1-like domain-containing protein</fullName>
    </recommendedName>
</protein>
<dbReference type="Proteomes" id="UP000579945">
    <property type="component" value="Unassembled WGS sequence"/>
</dbReference>
<gene>
    <name evidence="2" type="ORF">FHR33_008337</name>
</gene>
<proteinExistence type="predicted"/>
<dbReference type="InterPro" id="IPR037883">
    <property type="entry name" value="Knr4/Smi1-like_sf"/>
</dbReference>
<accession>A0A7W5V8B9</accession>
<reference evidence="2 3" key="1">
    <citation type="submission" date="2020-08" db="EMBL/GenBank/DDBJ databases">
        <title>Sequencing the genomes of 1000 actinobacteria strains.</title>
        <authorList>
            <person name="Klenk H.-P."/>
        </authorList>
    </citation>
    <scope>NUCLEOTIDE SEQUENCE [LARGE SCALE GENOMIC DNA]</scope>
    <source>
        <strain evidence="2 3">DSM 44320</strain>
    </source>
</reference>